<evidence type="ECO:0000313" key="2">
    <source>
        <dbReference type="Proteomes" id="UP001207276"/>
    </source>
</evidence>
<keyword evidence="2" id="KW-1185">Reference proteome</keyword>
<protein>
    <submittedName>
        <fullName evidence="1">Uncharacterized protein</fullName>
    </submittedName>
</protein>
<sequence length="226" mass="24243">MTKTLGQELAQFKLTVTPDQYAASRALPARQGGSWALWGSTTSDLSVFDDDAAAAARLRRDVVLIGANFGLGGDAGVFRPFQNFHASSSGGDSKLRGALAGSVLEGAFLTDLVKDYPTKYANGLAGEIRRGELDVETFVAKGFRAEQTSLGLDCETLYIPIGGRTRELWDRLVRRGVIPEAQRVFHREYGGGPAFRGKPVRNLAHYSGAVSMVAAVGALLSQHRLS</sequence>
<accession>A0ABT3S682</accession>
<organism evidence="1 2">
    <name type="scientific">Curtobacterium poinsettiae</name>
    <dbReference type="NCBI Taxonomy" id="159612"/>
    <lineage>
        <taxon>Bacteria</taxon>
        <taxon>Bacillati</taxon>
        <taxon>Actinomycetota</taxon>
        <taxon>Actinomycetes</taxon>
        <taxon>Micrococcales</taxon>
        <taxon>Microbacteriaceae</taxon>
        <taxon>Curtobacterium</taxon>
    </lineage>
</organism>
<name>A0ABT3S682_9MICO</name>
<dbReference type="Proteomes" id="UP001207276">
    <property type="component" value="Unassembled WGS sequence"/>
</dbReference>
<dbReference type="EMBL" id="JAPJDE010000006">
    <property type="protein sequence ID" value="MCX2850335.1"/>
    <property type="molecule type" value="Genomic_DNA"/>
</dbReference>
<gene>
    <name evidence="1" type="ORF">ORG12_16775</name>
</gene>
<evidence type="ECO:0000313" key="1">
    <source>
        <dbReference type="EMBL" id="MCX2850335.1"/>
    </source>
</evidence>
<comment type="caution">
    <text evidence="1">The sequence shown here is derived from an EMBL/GenBank/DDBJ whole genome shotgun (WGS) entry which is preliminary data.</text>
</comment>
<proteinExistence type="predicted"/>
<reference evidence="1 2" key="1">
    <citation type="submission" date="2022-11" db="EMBL/GenBank/DDBJ databases">
        <title>Taxonomy of Curtobacterium flaccumfaciens.</title>
        <authorList>
            <person name="Osdaghi E."/>
            <person name="Taghavi S.M."/>
            <person name="Hamidizade M."/>
            <person name="Abachi H."/>
            <person name="Fazliarab A."/>
            <person name="Baeyen S."/>
            <person name="Portier P."/>
            <person name="Van Vaerenbergh J."/>
            <person name="Jacques M.-A."/>
        </authorList>
    </citation>
    <scope>NUCLEOTIDE SEQUENCE [LARGE SCALE GENOMIC DNA]</scope>
    <source>
        <strain evidence="1 2">LMG 3715</strain>
    </source>
</reference>
<dbReference type="RefSeq" id="WP_259494230.1">
    <property type="nucleotide sequence ID" value="NZ_CP104934.1"/>
</dbReference>